<keyword evidence="2" id="KW-1185">Reference proteome</keyword>
<protein>
    <recommendedName>
        <fullName evidence="3">DoxX family membrane protein</fullName>
    </recommendedName>
</protein>
<evidence type="ECO:0008006" key="3">
    <source>
        <dbReference type="Google" id="ProtNLM"/>
    </source>
</evidence>
<accession>A0ABT7FYF2</accession>
<evidence type="ECO:0000313" key="2">
    <source>
        <dbReference type="Proteomes" id="UP001239759"/>
    </source>
</evidence>
<dbReference type="EMBL" id="JASNUQ010000021">
    <property type="protein sequence ID" value="MDK4291021.1"/>
    <property type="molecule type" value="Genomic_DNA"/>
</dbReference>
<dbReference type="PANTHER" id="PTHR36974:SF1">
    <property type="entry name" value="DOXX FAMILY MEMBRANE PROTEIN"/>
    <property type="match status" value="1"/>
</dbReference>
<proteinExistence type="predicted"/>
<sequence>MNMTRDKKTDVLGVSTSRGGQFQRLNERITPDARGLSTIFGVAGVLHFLRPAVFDSIVPGWVPVSARCATYVSGAAELGLACALRKSHTRSIAGYASAAFLVAVFPANVEMMRRWVLQSRRKAVVSVLRLPLQIPLIYGAWRVGKRNVG</sequence>
<dbReference type="RefSeq" id="WP_242722474.1">
    <property type="nucleotide sequence ID" value="NZ_CP051667.1"/>
</dbReference>
<organism evidence="1 2">
    <name type="scientific">Corynebacterium pseudodiphtheriticum</name>
    <dbReference type="NCBI Taxonomy" id="37637"/>
    <lineage>
        <taxon>Bacteria</taxon>
        <taxon>Bacillati</taxon>
        <taxon>Actinomycetota</taxon>
        <taxon>Actinomycetes</taxon>
        <taxon>Mycobacteriales</taxon>
        <taxon>Corynebacteriaceae</taxon>
        <taxon>Corynebacterium</taxon>
    </lineage>
</organism>
<name>A0ABT7FYF2_9CORY</name>
<reference evidence="1 2" key="1">
    <citation type="submission" date="2023-05" db="EMBL/GenBank/DDBJ databases">
        <title>Metabolic capabilities are highly conserved among human nasal-associated Corynebacterium species in pangenomic analyses.</title>
        <authorList>
            <person name="Tran T.H."/>
            <person name="Roberts A.Q."/>
            <person name="Escapa I.F."/>
            <person name="Gao W."/>
            <person name="Conlan S."/>
            <person name="Kong H."/>
            <person name="Segre J.A."/>
            <person name="Kelly M.S."/>
            <person name="Lemon K.P."/>
        </authorList>
    </citation>
    <scope>NUCLEOTIDE SEQUENCE [LARGE SCALE GENOMIC DNA]</scope>
    <source>
        <strain evidence="1 2">KPL3772</strain>
    </source>
</reference>
<dbReference type="PANTHER" id="PTHR36974">
    <property type="entry name" value="MEMBRANE PROTEIN-RELATED"/>
    <property type="match status" value="1"/>
</dbReference>
<dbReference type="Proteomes" id="UP001239759">
    <property type="component" value="Unassembled WGS sequence"/>
</dbReference>
<gene>
    <name evidence="1" type="ORF">QPX23_09900</name>
</gene>
<evidence type="ECO:0000313" key="1">
    <source>
        <dbReference type="EMBL" id="MDK4291021.1"/>
    </source>
</evidence>
<comment type="caution">
    <text evidence="1">The sequence shown here is derived from an EMBL/GenBank/DDBJ whole genome shotgun (WGS) entry which is preliminary data.</text>
</comment>